<protein>
    <recommendedName>
        <fullName evidence="3">Chromo domain-containing protein</fullName>
    </recommendedName>
</protein>
<keyword evidence="2" id="KW-1185">Reference proteome</keyword>
<name>A0A425D1X8_APHAT</name>
<dbReference type="SUPFAM" id="SSF54160">
    <property type="entry name" value="Chromo domain-like"/>
    <property type="match status" value="1"/>
</dbReference>
<dbReference type="VEuPathDB" id="FungiDB:H257_11123"/>
<dbReference type="AlphaFoldDB" id="A0A425D1X8"/>
<gene>
    <name evidence="1" type="ORF">B5M09_000681</name>
</gene>
<accession>A0A425D1X8</accession>
<proteinExistence type="predicted"/>
<evidence type="ECO:0000313" key="2">
    <source>
        <dbReference type="Proteomes" id="UP000284702"/>
    </source>
</evidence>
<dbReference type="VEuPathDB" id="FungiDB:H257_02439"/>
<dbReference type="CDD" id="cd00024">
    <property type="entry name" value="CD_CSD"/>
    <property type="match status" value="1"/>
</dbReference>
<dbReference type="EMBL" id="MZMZ02002993">
    <property type="protein sequence ID" value="RQM23294.1"/>
    <property type="molecule type" value="Genomic_DNA"/>
</dbReference>
<organism evidence="1 2">
    <name type="scientific">Aphanomyces astaci</name>
    <name type="common">Crayfish plague agent</name>
    <dbReference type="NCBI Taxonomy" id="112090"/>
    <lineage>
        <taxon>Eukaryota</taxon>
        <taxon>Sar</taxon>
        <taxon>Stramenopiles</taxon>
        <taxon>Oomycota</taxon>
        <taxon>Saprolegniomycetes</taxon>
        <taxon>Saprolegniales</taxon>
        <taxon>Verrucalvaceae</taxon>
        <taxon>Aphanomyces</taxon>
    </lineage>
</organism>
<reference evidence="1" key="1">
    <citation type="submission" date="2018-07" db="EMBL/GenBank/DDBJ databases">
        <title>Annotation of Aphanomyces astaci genome assembly.</title>
        <authorList>
            <person name="Studholme D.J."/>
        </authorList>
    </citation>
    <scope>NUCLEOTIDE SEQUENCE [LARGE SCALE GENOMIC DNA]</scope>
    <source>
        <strain evidence="1">Pc</strain>
    </source>
</reference>
<evidence type="ECO:0008006" key="3">
    <source>
        <dbReference type="Google" id="ProtNLM"/>
    </source>
</evidence>
<comment type="caution">
    <text evidence="1">The sequence shown here is derived from an EMBL/GenBank/DDBJ whole genome shotgun (WGS) entry which is preliminary data.</text>
</comment>
<dbReference type="InterPro" id="IPR016197">
    <property type="entry name" value="Chromo-like_dom_sf"/>
</dbReference>
<dbReference type="Gene3D" id="2.40.50.40">
    <property type="match status" value="1"/>
</dbReference>
<dbReference type="Proteomes" id="UP000284702">
    <property type="component" value="Unassembled WGS sequence"/>
</dbReference>
<evidence type="ECO:0000313" key="1">
    <source>
        <dbReference type="EMBL" id="RQM23294.1"/>
    </source>
</evidence>
<sequence length="265" mass="29885">MNLIPPSVQPFCGNPTRRPSGSDLHLVEDGLLVPRGVRDLAQFYSAPHCALQGNSIEALNISKMYLELDQVKHSELYIVDPTLSETDRDARLAEIKAHTTAIQREVIAHEATKKLANQPSAAHTYVISAISTHLRRLYQATTCPYELFEHIKTRFEFNPMENNPTVVASYLRTHEFTDDGCIGTLPQGIVLKVKSIAGHKFVPDVSDFMLEVFWEGFEDIESSWEPLKKLMREWPAMVKAYVAAKKNAEDHEILTKAMKRAIVAK</sequence>